<reference evidence="1" key="2">
    <citation type="journal article" date="2020" name="Nat. Commun.">
        <title>Large-scale genome sequencing of mycorrhizal fungi provides insights into the early evolution of symbiotic traits.</title>
        <authorList>
            <person name="Miyauchi S."/>
            <person name="Kiss E."/>
            <person name="Kuo A."/>
            <person name="Drula E."/>
            <person name="Kohler A."/>
            <person name="Sanchez-Garcia M."/>
            <person name="Morin E."/>
            <person name="Andreopoulos B."/>
            <person name="Barry K.W."/>
            <person name="Bonito G."/>
            <person name="Buee M."/>
            <person name="Carver A."/>
            <person name="Chen C."/>
            <person name="Cichocki N."/>
            <person name="Clum A."/>
            <person name="Culley D."/>
            <person name="Crous P.W."/>
            <person name="Fauchery L."/>
            <person name="Girlanda M."/>
            <person name="Hayes R.D."/>
            <person name="Keri Z."/>
            <person name="LaButti K."/>
            <person name="Lipzen A."/>
            <person name="Lombard V."/>
            <person name="Magnuson J."/>
            <person name="Maillard F."/>
            <person name="Murat C."/>
            <person name="Nolan M."/>
            <person name="Ohm R.A."/>
            <person name="Pangilinan J."/>
            <person name="Pereira M.F."/>
            <person name="Perotto S."/>
            <person name="Peter M."/>
            <person name="Pfister S."/>
            <person name="Riley R."/>
            <person name="Sitrit Y."/>
            <person name="Stielow J.B."/>
            <person name="Szollosi G."/>
            <person name="Zifcakova L."/>
            <person name="Stursova M."/>
            <person name="Spatafora J.W."/>
            <person name="Tedersoo L."/>
            <person name="Vaario L.M."/>
            <person name="Yamada A."/>
            <person name="Yan M."/>
            <person name="Wang P."/>
            <person name="Xu J."/>
            <person name="Bruns T."/>
            <person name="Baldrian P."/>
            <person name="Vilgalys R."/>
            <person name="Dunand C."/>
            <person name="Henrissat B."/>
            <person name="Grigoriev I.V."/>
            <person name="Hibbett D."/>
            <person name="Nagy L.G."/>
            <person name="Martin F.M."/>
        </authorList>
    </citation>
    <scope>NUCLEOTIDE SEQUENCE</scope>
    <source>
        <strain evidence="1">Prilba</strain>
    </source>
</reference>
<name>A0A9P5MWU5_9AGAM</name>
<gene>
    <name evidence="1" type="ORF">DFH94DRAFT_429332</name>
</gene>
<dbReference type="EMBL" id="WHVB01000007">
    <property type="protein sequence ID" value="KAF8480815.1"/>
    <property type="molecule type" value="Genomic_DNA"/>
</dbReference>
<evidence type="ECO:0000313" key="1">
    <source>
        <dbReference type="EMBL" id="KAF8480815.1"/>
    </source>
</evidence>
<dbReference type="Proteomes" id="UP000759537">
    <property type="component" value="Unassembled WGS sequence"/>
</dbReference>
<dbReference type="OrthoDB" id="10664205at2759"/>
<protein>
    <submittedName>
        <fullName evidence="1">Uncharacterized protein</fullName>
    </submittedName>
</protein>
<proteinExistence type="predicted"/>
<evidence type="ECO:0000313" key="2">
    <source>
        <dbReference type="Proteomes" id="UP000759537"/>
    </source>
</evidence>
<reference evidence="1" key="1">
    <citation type="submission" date="2019-10" db="EMBL/GenBank/DDBJ databases">
        <authorList>
            <consortium name="DOE Joint Genome Institute"/>
            <person name="Kuo A."/>
            <person name="Miyauchi S."/>
            <person name="Kiss E."/>
            <person name="Drula E."/>
            <person name="Kohler A."/>
            <person name="Sanchez-Garcia M."/>
            <person name="Andreopoulos B."/>
            <person name="Barry K.W."/>
            <person name="Bonito G."/>
            <person name="Buee M."/>
            <person name="Carver A."/>
            <person name="Chen C."/>
            <person name="Cichocki N."/>
            <person name="Clum A."/>
            <person name="Culley D."/>
            <person name="Crous P.W."/>
            <person name="Fauchery L."/>
            <person name="Girlanda M."/>
            <person name="Hayes R."/>
            <person name="Keri Z."/>
            <person name="LaButti K."/>
            <person name="Lipzen A."/>
            <person name="Lombard V."/>
            <person name="Magnuson J."/>
            <person name="Maillard F."/>
            <person name="Morin E."/>
            <person name="Murat C."/>
            <person name="Nolan M."/>
            <person name="Ohm R."/>
            <person name="Pangilinan J."/>
            <person name="Pereira M."/>
            <person name="Perotto S."/>
            <person name="Peter M."/>
            <person name="Riley R."/>
            <person name="Sitrit Y."/>
            <person name="Stielow B."/>
            <person name="Szollosi G."/>
            <person name="Zifcakova L."/>
            <person name="Stursova M."/>
            <person name="Spatafora J.W."/>
            <person name="Tedersoo L."/>
            <person name="Vaario L.-M."/>
            <person name="Yamada A."/>
            <person name="Yan M."/>
            <person name="Wang P."/>
            <person name="Xu J."/>
            <person name="Bruns T."/>
            <person name="Baldrian P."/>
            <person name="Vilgalys R."/>
            <person name="Henrissat B."/>
            <person name="Grigoriev I.V."/>
            <person name="Hibbett D."/>
            <person name="Nagy L.G."/>
            <person name="Martin F.M."/>
        </authorList>
    </citation>
    <scope>NUCLEOTIDE SEQUENCE</scope>
    <source>
        <strain evidence="1">Prilba</strain>
    </source>
</reference>
<sequence>MTTPVWFHLCARHFHSPITISHLTMLCLCVHICFRLILPPCFPSRQRGPLLYHGSAASSIWFLLTQPYPSILFYFYCIQKVSSNVLSDGRDVGNFSHVLRVNQWRRLSRWNLSSLVSPSQMSGVRLTNYAEGITGFGPRRVHHGWGCRPS</sequence>
<comment type="caution">
    <text evidence="1">The sequence shown here is derived from an EMBL/GenBank/DDBJ whole genome shotgun (WGS) entry which is preliminary data.</text>
</comment>
<dbReference type="AlphaFoldDB" id="A0A9P5MWU5"/>
<accession>A0A9P5MWU5</accession>
<organism evidence="1 2">
    <name type="scientific">Russula ochroleuca</name>
    <dbReference type="NCBI Taxonomy" id="152965"/>
    <lineage>
        <taxon>Eukaryota</taxon>
        <taxon>Fungi</taxon>
        <taxon>Dikarya</taxon>
        <taxon>Basidiomycota</taxon>
        <taxon>Agaricomycotina</taxon>
        <taxon>Agaricomycetes</taxon>
        <taxon>Russulales</taxon>
        <taxon>Russulaceae</taxon>
        <taxon>Russula</taxon>
    </lineage>
</organism>
<keyword evidence="2" id="KW-1185">Reference proteome</keyword>